<dbReference type="AlphaFoldDB" id="I9I9S7"/>
<dbReference type="RefSeq" id="WP_007478815.1">
    <property type="nucleotide sequence ID" value="NZ_JH724307.1"/>
</dbReference>
<dbReference type="PATRIC" id="fig|997887.3.peg.853"/>
<dbReference type="CDD" id="cd00085">
    <property type="entry name" value="HNHc"/>
    <property type="match status" value="1"/>
</dbReference>
<keyword evidence="2" id="KW-1185">Reference proteome</keyword>
<comment type="caution">
    <text evidence="1">The sequence shown here is derived from an EMBL/GenBank/DDBJ whole genome shotgun (WGS) entry which is preliminary data.</text>
</comment>
<sequence length="315" mass="37025">MITINRIDCPDILKQGKNPKSKGELETIDALKFFSDQNNHTSTYRKTGTTTVGYKIYSDDSVRKVLLNMFNGKCAYCESKITSIYNGDIEHFRPKGEIKEATPTKPGYYWLAAEWENLLFACPFCNQTNTHTIVANGILKETVLGKLHQFPLVSEQYRLKYTHGQIYFSDRNAYQQAFELEETERLLLNPCKDLNIENYFKYKDSGVIIVNSDLTEQRNILRAEKSIQVYALNRLALVQARREKIIQIKAQIKRTEESIINYNRYAKQSDEEKIWFEGIMRKEIKILKRYKNTNQEYSGLAKYIIRKYFEEIYFI</sequence>
<dbReference type="InterPro" id="IPR003615">
    <property type="entry name" value="HNH_nuc"/>
</dbReference>
<name>I9I9S7_9BACE</name>
<proteinExistence type="predicted"/>
<protein>
    <submittedName>
        <fullName evidence="1">TIGR02646 family protein</fullName>
    </submittedName>
</protein>
<dbReference type="EMBL" id="AGXV01000010">
    <property type="protein sequence ID" value="EIY69799.1"/>
    <property type="molecule type" value="Genomic_DNA"/>
</dbReference>
<dbReference type="Proteomes" id="UP000005150">
    <property type="component" value="Unassembled WGS sequence"/>
</dbReference>
<evidence type="ECO:0000313" key="1">
    <source>
        <dbReference type="EMBL" id="EIY69799.1"/>
    </source>
</evidence>
<dbReference type="OrthoDB" id="5918473at2"/>
<organism evidence="1 2">
    <name type="scientific">Bacteroides salyersiae CL02T12C01</name>
    <dbReference type="NCBI Taxonomy" id="997887"/>
    <lineage>
        <taxon>Bacteria</taxon>
        <taxon>Pseudomonadati</taxon>
        <taxon>Bacteroidota</taxon>
        <taxon>Bacteroidia</taxon>
        <taxon>Bacteroidales</taxon>
        <taxon>Bacteroidaceae</taxon>
        <taxon>Bacteroides</taxon>
    </lineage>
</organism>
<accession>I9I9S7</accession>
<dbReference type="HOGENOM" id="CLU_071576_0_0_10"/>
<dbReference type="Gene3D" id="1.10.30.50">
    <property type="match status" value="1"/>
</dbReference>
<reference evidence="1 2" key="1">
    <citation type="submission" date="2012-02" db="EMBL/GenBank/DDBJ databases">
        <title>The Genome Sequence of Bacteroides salyersiae CL02T12C01.</title>
        <authorList>
            <consortium name="The Broad Institute Genome Sequencing Platform"/>
            <person name="Earl A."/>
            <person name="Ward D."/>
            <person name="Feldgarden M."/>
            <person name="Gevers D."/>
            <person name="Zitomersky N.L."/>
            <person name="Coyne M.J."/>
            <person name="Comstock L.E."/>
            <person name="Young S.K."/>
            <person name="Zeng Q."/>
            <person name="Gargeya S."/>
            <person name="Fitzgerald M."/>
            <person name="Haas B."/>
            <person name="Abouelleil A."/>
            <person name="Alvarado L."/>
            <person name="Arachchi H.M."/>
            <person name="Berlin A."/>
            <person name="Chapman S.B."/>
            <person name="Gearin G."/>
            <person name="Goldberg J."/>
            <person name="Griggs A."/>
            <person name="Gujja S."/>
            <person name="Hansen M."/>
            <person name="Heiman D."/>
            <person name="Howarth C."/>
            <person name="Larimer J."/>
            <person name="Lui A."/>
            <person name="MacDonald P.J.P."/>
            <person name="McCowen C."/>
            <person name="Montmayeur A."/>
            <person name="Murphy C."/>
            <person name="Neiman D."/>
            <person name="Pearson M."/>
            <person name="Priest M."/>
            <person name="Roberts A."/>
            <person name="Saif S."/>
            <person name="Shea T."/>
            <person name="Sisk P."/>
            <person name="Stolte C."/>
            <person name="Sykes S."/>
            <person name="Wortman J."/>
            <person name="Nusbaum C."/>
            <person name="Birren B."/>
        </authorList>
    </citation>
    <scope>NUCLEOTIDE SEQUENCE [LARGE SCALE GENOMIC DNA]</scope>
    <source>
        <strain evidence="1 2">CL02T12C01</strain>
    </source>
</reference>
<gene>
    <name evidence="1" type="ORF">HMPREF1071_00819</name>
</gene>
<dbReference type="GeneID" id="93115693"/>
<evidence type="ECO:0000313" key="2">
    <source>
        <dbReference type="Proteomes" id="UP000005150"/>
    </source>
</evidence>